<evidence type="ECO:0000313" key="1">
    <source>
        <dbReference type="EMBL" id="MFC7189661.1"/>
    </source>
</evidence>
<proteinExistence type="predicted"/>
<sequence length="169" mass="17672">MKGLAVGGASLAGVSGFTMKSSAQNGEIPAPFCGEASLPPQNPPGGQAGQCIGCVEDVCDGPTALEPLFSGLSGTCFTLPAEDIPEGADYLTLKAGQNCFLAEVPDNLSGDVTFCLEQVDGQPPMLQDISNATFYTCAGEDPQLPRSWRSPARRSASKPRIFQMVVRCR</sequence>
<dbReference type="Proteomes" id="UP001596417">
    <property type="component" value="Unassembled WGS sequence"/>
</dbReference>
<accession>A0ABD5YQZ1</accession>
<dbReference type="EMBL" id="JBHTAX010000001">
    <property type="protein sequence ID" value="MFC7189661.1"/>
    <property type="molecule type" value="Genomic_DNA"/>
</dbReference>
<dbReference type="RefSeq" id="WP_390205112.1">
    <property type="nucleotide sequence ID" value="NZ_JBHSZC010000001.1"/>
</dbReference>
<gene>
    <name evidence="1" type="ORF">ACFQL7_07195</name>
</gene>
<comment type="caution">
    <text evidence="1">The sequence shown here is derived from an EMBL/GenBank/DDBJ whole genome shotgun (WGS) entry which is preliminary data.</text>
</comment>
<protein>
    <submittedName>
        <fullName evidence="1">Uncharacterized protein</fullName>
    </submittedName>
</protein>
<reference evidence="1 2" key="1">
    <citation type="journal article" date="2019" name="Int. J. Syst. Evol. Microbiol.">
        <title>The Global Catalogue of Microorganisms (GCM) 10K type strain sequencing project: providing services to taxonomists for standard genome sequencing and annotation.</title>
        <authorList>
            <consortium name="The Broad Institute Genomics Platform"/>
            <consortium name="The Broad Institute Genome Sequencing Center for Infectious Disease"/>
            <person name="Wu L."/>
            <person name="Ma J."/>
        </authorList>
    </citation>
    <scope>NUCLEOTIDE SEQUENCE [LARGE SCALE GENOMIC DNA]</scope>
    <source>
        <strain evidence="1 2">RDMS1</strain>
    </source>
</reference>
<keyword evidence="2" id="KW-1185">Reference proteome</keyword>
<dbReference type="AlphaFoldDB" id="A0ABD5YQZ1"/>
<name>A0ABD5YQZ1_9EURY</name>
<evidence type="ECO:0000313" key="2">
    <source>
        <dbReference type="Proteomes" id="UP001596417"/>
    </source>
</evidence>
<organism evidence="1 2">
    <name type="scientific">Halocatena marina</name>
    <dbReference type="NCBI Taxonomy" id="2934937"/>
    <lineage>
        <taxon>Archaea</taxon>
        <taxon>Methanobacteriati</taxon>
        <taxon>Methanobacteriota</taxon>
        <taxon>Stenosarchaea group</taxon>
        <taxon>Halobacteria</taxon>
        <taxon>Halobacteriales</taxon>
        <taxon>Natronomonadaceae</taxon>
        <taxon>Halocatena</taxon>
    </lineage>
</organism>